<name>A0A2A9NU59_9AGAR</name>
<dbReference type="Pfam" id="PF00326">
    <property type="entry name" value="Peptidase_S9"/>
    <property type="match status" value="1"/>
</dbReference>
<protein>
    <recommendedName>
        <fullName evidence="6">Alpha/beta hydrolase fold-3 domain-containing protein</fullName>
    </recommendedName>
</protein>
<evidence type="ECO:0000259" key="2">
    <source>
        <dbReference type="Pfam" id="PF00326"/>
    </source>
</evidence>
<dbReference type="GO" id="GO:0008236">
    <property type="term" value="F:serine-type peptidase activity"/>
    <property type="evidence" value="ECO:0007669"/>
    <property type="project" value="InterPro"/>
</dbReference>
<dbReference type="GO" id="GO:0006508">
    <property type="term" value="P:proteolysis"/>
    <property type="evidence" value="ECO:0007669"/>
    <property type="project" value="InterPro"/>
</dbReference>
<dbReference type="PANTHER" id="PTHR48081">
    <property type="entry name" value="AB HYDROLASE SUPERFAMILY PROTEIN C4A8.06C"/>
    <property type="match status" value="1"/>
</dbReference>
<gene>
    <name evidence="4" type="ORF">AMATHDRAFT_59544</name>
</gene>
<sequence>MTEVLEFASIPFKSLDDEKPVYLSLYPPKVGEANLVQHRKVPTIIYFHGGGLTVGNRDSWHPTWLQRRAYTSGFAFIVPNYRLIPPSTGHSILSDIKDLFAFLVKTDLHAVVRSIYPHAQAEAYNIAIDRDAIIVAGSSAGGLCAYLAAVHCNDPRPRAVLSMYGMGGNFFMPHYFVPKKEVFFRGRELLEPSNFSEYLYPRAKALGEMTDSPLQYHSNEYHIPGYPANPRMLLARLYLQMGVFLDYYTDCHDPSLSARLGKIFLKHTGTNARNRTALESEHEMMEYAEAIPEHHHCLFPQLHVTTNWPPTILCHGTADTAVLFEESLNLGYALEKAGVPVLTYRINGEEHSFDYNADAEEKYGEIFNTIVATLQKWVSA</sequence>
<proteinExistence type="predicted"/>
<keyword evidence="5" id="KW-1185">Reference proteome</keyword>
<dbReference type="Gene3D" id="3.40.50.1820">
    <property type="entry name" value="alpha/beta hydrolase"/>
    <property type="match status" value="1"/>
</dbReference>
<feature type="domain" description="Alpha/beta hydrolase fold-3" evidence="3">
    <location>
        <begin position="44"/>
        <end position="166"/>
    </location>
</feature>
<evidence type="ECO:0008006" key="6">
    <source>
        <dbReference type="Google" id="ProtNLM"/>
    </source>
</evidence>
<keyword evidence="1" id="KW-0378">Hydrolase</keyword>
<reference evidence="4 5" key="1">
    <citation type="submission" date="2014-02" db="EMBL/GenBank/DDBJ databases">
        <title>Transposable element dynamics among asymbiotic and ectomycorrhizal Amanita fungi.</title>
        <authorList>
            <consortium name="DOE Joint Genome Institute"/>
            <person name="Hess J."/>
            <person name="Skrede I."/>
            <person name="Wolfe B."/>
            <person name="LaButti K."/>
            <person name="Ohm R.A."/>
            <person name="Grigoriev I.V."/>
            <person name="Pringle A."/>
        </authorList>
    </citation>
    <scope>NUCLEOTIDE SEQUENCE [LARGE SCALE GENOMIC DNA]</scope>
    <source>
        <strain evidence="4 5">SKay4041</strain>
    </source>
</reference>
<dbReference type="InterPro" id="IPR050300">
    <property type="entry name" value="GDXG_lipolytic_enzyme"/>
</dbReference>
<dbReference type="InterPro" id="IPR013094">
    <property type="entry name" value="AB_hydrolase_3"/>
</dbReference>
<evidence type="ECO:0000313" key="5">
    <source>
        <dbReference type="Proteomes" id="UP000242287"/>
    </source>
</evidence>
<dbReference type="InterPro" id="IPR029058">
    <property type="entry name" value="AB_hydrolase_fold"/>
</dbReference>
<dbReference type="OrthoDB" id="19653at2759"/>
<dbReference type="Pfam" id="PF07859">
    <property type="entry name" value="Abhydrolase_3"/>
    <property type="match status" value="1"/>
</dbReference>
<dbReference type="InterPro" id="IPR001375">
    <property type="entry name" value="Peptidase_S9_cat"/>
</dbReference>
<feature type="domain" description="Peptidase S9 prolyl oligopeptidase catalytic" evidence="2">
    <location>
        <begin position="294"/>
        <end position="367"/>
    </location>
</feature>
<organism evidence="4 5">
    <name type="scientific">Amanita thiersii Skay4041</name>
    <dbReference type="NCBI Taxonomy" id="703135"/>
    <lineage>
        <taxon>Eukaryota</taxon>
        <taxon>Fungi</taxon>
        <taxon>Dikarya</taxon>
        <taxon>Basidiomycota</taxon>
        <taxon>Agaricomycotina</taxon>
        <taxon>Agaricomycetes</taxon>
        <taxon>Agaricomycetidae</taxon>
        <taxon>Agaricales</taxon>
        <taxon>Pluteineae</taxon>
        <taxon>Amanitaceae</taxon>
        <taxon>Amanita</taxon>
    </lineage>
</organism>
<dbReference type="Proteomes" id="UP000242287">
    <property type="component" value="Unassembled WGS sequence"/>
</dbReference>
<accession>A0A2A9NU59</accession>
<dbReference type="PANTHER" id="PTHR48081:SF3">
    <property type="entry name" value="ALPHA_BETA HYDROLASE FOLD-3 DOMAIN-CONTAINING PROTEIN"/>
    <property type="match status" value="1"/>
</dbReference>
<dbReference type="AlphaFoldDB" id="A0A2A9NU59"/>
<evidence type="ECO:0000313" key="4">
    <source>
        <dbReference type="EMBL" id="PFH51240.1"/>
    </source>
</evidence>
<dbReference type="SUPFAM" id="SSF53474">
    <property type="entry name" value="alpha/beta-Hydrolases"/>
    <property type="match status" value="1"/>
</dbReference>
<evidence type="ECO:0000259" key="3">
    <source>
        <dbReference type="Pfam" id="PF07859"/>
    </source>
</evidence>
<evidence type="ECO:0000256" key="1">
    <source>
        <dbReference type="ARBA" id="ARBA00022801"/>
    </source>
</evidence>
<dbReference type="EMBL" id="KZ301990">
    <property type="protein sequence ID" value="PFH51240.1"/>
    <property type="molecule type" value="Genomic_DNA"/>
</dbReference>